<evidence type="ECO:0008006" key="2">
    <source>
        <dbReference type="Google" id="ProtNLM"/>
    </source>
</evidence>
<dbReference type="AlphaFoldDB" id="A0A5U2KDP7"/>
<evidence type="ECO:0000313" key="1">
    <source>
        <dbReference type="EMBL" id="EBP5400394.1"/>
    </source>
</evidence>
<comment type="caution">
    <text evidence="1">The sequence shown here is derived from an EMBL/GenBank/DDBJ whole genome shotgun (WGS) entry which is preliminary data.</text>
</comment>
<name>A0A5U2KDP7_SALER</name>
<sequence>MKQIRDIRSRAPKAEKPRKTVLLRLDEGEFLALEAMAKKEERSRSNMARLLYLRGLAEGKKRKAIRGGA</sequence>
<dbReference type="EMBL" id="AAGMBO010000029">
    <property type="protein sequence ID" value="EBP5400394.1"/>
    <property type="molecule type" value="Genomic_DNA"/>
</dbReference>
<dbReference type="RefSeq" id="WP_079917838.1">
    <property type="nucleotide sequence ID" value="NZ_MYVF01000014.1"/>
</dbReference>
<protein>
    <recommendedName>
        <fullName evidence="2">Ribbon-helix-helix protein, CopG family</fullName>
    </recommendedName>
</protein>
<proteinExistence type="predicted"/>
<gene>
    <name evidence="1" type="ORF">XR76_22215</name>
</gene>
<accession>A0A5U2KDP7</accession>
<reference evidence="1" key="1">
    <citation type="submission" date="2018-07" db="EMBL/GenBank/DDBJ databases">
        <authorList>
            <consortium name="GenomeTrakr network: Whole genome sequencing for foodborne pathogen traceback"/>
        </authorList>
    </citation>
    <scope>NUCLEOTIDE SEQUENCE</scope>
    <source>
        <strain evidence="1">CFSAN029882</strain>
    </source>
</reference>
<organism evidence="1">
    <name type="scientific">Salmonella enterica</name>
    <name type="common">Salmonella choleraesuis</name>
    <dbReference type="NCBI Taxonomy" id="28901"/>
    <lineage>
        <taxon>Bacteria</taxon>
        <taxon>Pseudomonadati</taxon>
        <taxon>Pseudomonadota</taxon>
        <taxon>Gammaproteobacteria</taxon>
        <taxon>Enterobacterales</taxon>
        <taxon>Enterobacteriaceae</taxon>
        <taxon>Salmonella</taxon>
    </lineage>
</organism>